<feature type="transmembrane region" description="Helical" evidence="6">
    <location>
        <begin position="23"/>
        <end position="44"/>
    </location>
</feature>
<dbReference type="GO" id="GO:0005886">
    <property type="term" value="C:plasma membrane"/>
    <property type="evidence" value="ECO:0007669"/>
    <property type="project" value="UniProtKB-SubCell"/>
</dbReference>
<accession>A0A7C9M6W0</accession>
<keyword evidence="5 6" id="KW-0472">Membrane</keyword>
<gene>
    <name evidence="7" type="ORF">FH759_01025</name>
</gene>
<feature type="transmembrane region" description="Helical" evidence="6">
    <location>
        <begin position="296"/>
        <end position="323"/>
    </location>
</feature>
<evidence type="ECO:0000256" key="4">
    <source>
        <dbReference type="ARBA" id="ARBA00022989"/>
    </source>
</evidence>
<proteinExistence type="predicted"/>
<feature type="transmembrane region" description="Helical" evidence="6">
    <location>
        <begin position="220"/>
        <end position="244"/>
    </location>
</feature>
<keyword evidence="3 6" id="KW-0812">Transmembrane</keyword>
<dbReference type="PANTHER" id="PTHR39087">
    <property type="entry name" value="UPF0104 MEMBRANE PROTEIN MJ1595"/>
    <property type="match status" value="1"/>
</dbReference>
<protein>
    <submittedName>
        <fullName evidence="7">Flippase-like domain-containing protein</fullName>
    </submittedName>
</protein>
<keyword evidence="2" id="KW-1003">Cell membrane</keyword>
<dbReference type="Proteomes" id="UP000483078">
    <property type="component" value="Unassembled WGS sequence"/>
</dbReference>
<dbReference type="AlphaFoldDB" id="A0A7C9M6W0"/>
<sequence length="332" mass="35231">MTHGTPDITTPPPARPIARWRDLALMAGLVVLVAAGLISAAAATGWEQTMTQLSRLGMLQIAALLGLSCVNYGLRGLRWHLFARRLGLPTSLARNLTHFWGGFAMVVTPGRVGEVIRMRWIKRETGWNVERTAPLVLIDRASDLVAMGLLLGLSVALSSASVAMALPVAMLALIGAFVVTRPQLLSGLASGVYRVTGRFARLMGRLRAAARSLGRFSHPWVLLAATGLGLIGWLSEGWAFHLLMGWMGHDIGLWKATLIFVFSTLAGGLTGAPGGLGGAEGAMVALLLVEGVPIETALPATAVIRVTTLWFAIAIGFTTFPIAERNSLKGSQ</sequence>
<keyword evidence="4 6" id="KW-1133">Transmembrane helix</keyword>
<feature type="transmembrane region" description="Helical" evidence="6">
    <location>
        <begin position="256"/>
        <end position="276"/>
    </location>
</feature>
<evidence type="ECO:0000256" key="2">
    <source>
        <dbReference type="ARBA" id="ARBA00022475"/>
    </source>
</evidence>
<dbReference type="EMBL" id="VENJ01000002">
    <property type="protein sequence ID" value="MTJ03261.1"/>
    <property type="molecule type" value="Genomic_DNA"/>
</dbReference>
<dbReference type="PANTHER" id="PTHR39087:SF2">
    <property type="entry name" value="UPF0104 MEMBRANE PROTEIN MJ1595"/>
    <property type="match status" value="1"/>
</dbReference>
<feature type="transmembrane region" description="Helical" evidence="6">
    <location>
        <begin position="149"/>
        <end position="178"/>
    </location>
</feature>
<evidence type="ECO:0000256" key="1">
    <source>
        <dbReference type="ARBA" id="ARBA00004651"/>
    </source>
</evidence>
<organism evidence="7 8">
    <name type="scientific">Sediminimonas qiaohouensis</name>
    <dbReference type="NCBI Taxonomy" id="552061"/>
    <lineage>
        <taxon>Bacteria</taxon>
        <taxon>Pseudomonadati</taxon>
        <taxon>Pseudomonadota</taxon>
        <taxon>Alphaproteobacteria</taxon>
        <taxon>Rhodobacterales</taxon>
        <taxon>Roseobacteraceae</taxon>
        <taxon>Sediminimonas</taxon>
    </lineage>
</organism>
<comment type="caution">
    <text evidence="7">The sequence shown here is derived from an EMBL/GenBank/DDBJ whole genome shotgun (WGS) entry which is preliminary data.</text>
</comment>
<name>A0A7C9M6W0_9RHOB</name>
<dbReference type="NCBIfam" id="TIGR00374">
    <property type="entry name" value="flippase-like domain"/>
    <property type="match status" value="1"/>
</dbReference>
<dbReference type="RefSeq" id="WP_273247712.1">
    <property type="nucleotide sequence ID" value="NZ_VENJ01000002.1"/>
</dbReference>
<comment type="subcellular location">
    <subcellularLocation>
        <location evidence="1">Cell membrane</location>
        <topology evidence="1">Multi-pass membrane protein</topology>
    </subcellularLocation>
</comment>
<feature type="transmembrane region" description="Helical" evidence="6">
    <location>
        <begin position="56"/>
        <end position="74"/>
    </location>
</feature>
<evidence type="ECO:0000256" key="5">
    <source>
        <dbReference type="ARBA" id="ARBA00023136"/>
    </source>
</evidence>
<evidence type="ECO:0000313" key="7">
    <source>
        <dbReference type="EMBL" id="MTJ03261.1"/>
    </source>
</evidence>
<evidence type="ECO:0000256" key="3">
    <source>
        <dbReference type="ARBA" id="ARBA00022692"/>
    </source>
</evidence>
<reference evidence="7 8" key="1">
    <citation type="submission" date="2019-06" db="EMBL/GenBank/DDBJ databases">
        <title>Enrichment of Autotrophic Halophilic Microorganisms from Red Sea Brine Pool Using Microbial Electrosynthesis System.</title>
        <authorList>
            <person name="Alqahtani M.F."/>
            <person name="Bajracharya S."/>
            <person name="Katuri K.P."/>
            <person name="Ali M."/>
            <person name="Saikaly P.E."/>
        </authorList>
    </citation>
    <scope>NUCLEOTIDE SEQUENCE [LARGE SCALE GENOMIC DNA]</scope>
    <source>
        <strain evidence="7">MES6</strain>
    </source>
</reference>
<evidence type="ECO:0000313" key="8">
    <source>
        <dbReference type="Proteomes" id="UP000483078"/>
    </source>
</evidence>
<dbReference type="InterPro" id="IPR022791">
    <property type="entry name" value="L-PG_synthase/AglD"/>
</dbReference>
<evidence type="ECO:0000256" key="6">
    <source>
        <dbReference type="SAM" id="Phobius"/>
    </source>
</evidence>
<dbReference type="Pfam" id="PF03706">
    <property type="entry name" value="LPG_synthase_TM"/>
    <property type="match status" value="1"/>
</dbReference>